<name>A0AAE1P137_9EUCA</name>
<dbReference type="AlphaFoldDB" id="A0AAE1P137"/>
<reference evidence="1" key="1">
    <citation type="submission" date="2023-11" db="EMBL/GenBank/DDBJ databases">
        <title>Genome assemblies of two species of porcelain crab, Petrolisthes cinctipes and Petrolisthes manimaculis (Anomura: Porcellanidae).</title>
        <authorList>
            <person name="Angst P."/>
        </authorList>
    </citation>
    <scope>NUCLEOTIDE SEQUENCE</scope>
    <source>
        <strain evidence="1">PB745_02</strain>
        <tissue evidence="1">Gill</tissue>
    </source>
</reference>
<keyword evidence="2" id="KW-1185">Reference proteome</keyword>
<organism evidence="1 2">
    <name type="scientific">Petrolisthes manimaculis</name>
    <dbReference type="NCBI Taxonomy" id="1843537"/>
    <lineage>
        <taxon>Eukaryota</taxon>
        <taxon>Metazoa</taxon>
        <taxon>Ecdysozoa</taxon>
        <taxon>Arthropoda</taxon>
        <taxon>Crustacea</taxon>
        <taxon>Multicrustacea</taxon>
        <taxon>Malacostraca</taxon>
        <taxon>Eumalacostraca</taxon>
        <taxon>Eucarida</taxon>
        <taxon>Decapoda</taxon>
        <taxon>Pleocyemata</taxon>
        <taxon>Anomura</taxon>
        <taxon>Galatheoidea</taxon>
        <taxon>Porcellanidae</taxon>
        <taxon>Petrolisthes</taxon>
    </lineage>
</organism>
<gene>
    <name evidence="1" type="ORF">Pmani_027577</name>
</gene>
<dbReference type="Proteomes" id="UP001292094">
    <property type="component" value="Unassembled WGS sequence"/>
</dbReference>
<evidence type="ECO:0000313" key="2">
    <source>
        <dbReference type="Proteomes" id="UP001292094"/>
    </source>
</evidence>
<protein>
    <submittedName>
        <fullName evidence="1">Uncharacterized protein</fullName>
    </submittedName>
</protein>
<dbReference type="EMBL" id="JAWZYT010003095">
    <property type="protein sequence ID" value="KAK4300210.1"/>
    <property type="molecule type" value="Genomic_DNA"/>
</dbReference>
<comment type="caution">
    <text evidence="1">The sequence shown here is derived from an EMBL/GenBank/DDBJ whole genome shotgun (WGS) entry which is preliminary data.</text>
</comment>
<proteinExistence type="predicted"/>
<sequence>MPIPNDLETMAAAGKCVPLEVVTVAGTTWALNHPALLRDLARGGGVLRKVEKEEDVLLLFRHRDFLPWGFAATLIVECSPGLQVKKAWGRGVRKQQEDGSVQIEIGCLEGTPLVGLQLAPTKKKSKQGVQDSAPSLTLHLCYTNKHG</sequence>
<evidence type="ECO:0000313" key="1">
    <source>
        <dbReference type="EMBL" id="KAK4300210.1"/>
    </source>
</evidence>
<accession>A0AAE1P137</accession>